<comment type="caution">
    <text evidence="1">The sequence shown here is derived from an EMBL/GenBank/DDBJ whole genome shotgun (WGS) entry which is preliminary data.</text>
</comment>
<dbReference type="AlphaFoldDB" id="A0A4R5W6K0"/>
<evidence type="ECO:0008006" key="3">
    <source>
        <dbReference type="Google" id="ProtNLM"/>
    </source>
</evidence>
<organism evidence="1 2">
    <name type="scientific">Sapientia aquatica</name>
    <dbReference type="NCBI Taxonomy" id="1549640"/>
    <lineage>
        <taxon>Bacteria</taxon>
        <taxon>Pseudomonadati</taxon>
        <taxon>Pseudomonadota</taxon>
        <taxon>Betaproteobacteria</taxon>
        <taxon>Burkholderiales</taxon>
        <taxon>Oxalobacteraceae</taxon>
        <taxon>Sapientia</taxon>
    </lineage>
</organism>
<dbReference type="EMBL" id="SMYL01000001">
    <property type="protein sequence ID" value="TDK68757.1"/>
    <property type="molecule type" value="Genomic_DNA"/>
</dbReference>
<evidence type="ECO:0000313" key="2">
    <source>
        <dbReference type="Proteomes" id="UP000294829"/>
    </source>
</evidence>
<protein>
    <recommendedName>
        <fullName evidence="3">ASCH domain-containing protein</fullName>
    </recommendedName>
</protein>
<accession>A0A4R5W6K0</accession>
<dbReference type="Proteomes" id="UP000294829">
    <property type="component" value="Unassembled WGS sequence"/>
</dbReference>
<sequence length="79" mass="8966">MAVVGLRQRLRCIIRATKVDVIRFGNIAEEVWRGEAFSSAQEFQDCHRRCLPLAHLHDDVEFVALRFELLEVVSGALAS</sequence>
<reference evidence="1 2" key="1">
    <citation type="submission" date="2019-03" db="EMBL/GenBank/DDBJ databases">
        <title>Sapientia aquatica gen. nov., sp. nov., isolated from a crater lake.</title>
        <authorList>
            <person name="Felfoldi T."/>
            <person name="Szabo A."/>
            <person name="Toth E."/>
            <person name="Schumann P."/>
            <person name="Keki Z."/>
            <person name="Marialigeti K."/>
            <person name="Mathe I."/>
        </authorList>
    </citation>
    <scope>NUCLEOTIDE SEQUENCE [LARGE SCALE GENOMIC DNA]</scope>
    <source>
        <strain evidence="1 2">SA-152</strain>
    </source>
</reference>
<proteinExistence type="predicted"/>
<name>A0A4R5W6K0_9BURK</name>
<dbReference type="OrthoDB" id="7060909at2"/>
<dbReference type="Gene3D" id="3.10.400.10">
    <property type="entry name" value="Sulfate adenylyltransferase"/>
    <property type="match status" value="1"/>
</dbReference>
<evidence type="ECO:0000313" key="1">
    <source>
        <dbReference type="EMBL" id="TDK68757.1"/>
    </source>
</evidence>
<keyword evidence="2" id="KW-1185">Reference proteome</keyword>
<gene>
    <name evidence="1" type="ORF">E2I14_01700</name>
</gene>